<keyword evidence="10" id="KW-0539">Nucleus</keyword>
<dbReference type="Gene3D" id="3.30.160.60">
    <property type="entry name" value="Classic Zinc Finger"/>
    <property type="match status" value="8"/>
</dbReference>
<comment type="subcellular location">
    <subcellularLocation>
        <location evidence="1">Nucleus</location>
    </subcellularLocation>
</comment>
<evidence type="ECO:0000256" key="1">
    <source>
        <dbReference type="ARBA" id="ARBA00004123"/>
    </source>
</evidence>
<evidence type="ECO:0000256" key="5">
    <source>
        <dbReference type="ARBA" id="ARBA00022771"/>
    </source>
</evidence>
<feature type="domain" description="C2H2-type" evidence="14">
    <location>
        <begin position="282"/>
        <end position="309"/>
    </location>
</feature>
<keyword evidence="3" id="KW-0479">Metal-binding</keyword>
<evidence type="ECO:0000256" key="12">
    <source>
        <dbReference type="PROSITE-ProRule" id="PRU00042"/>
    </source>
</evidence>
<dbReference type="InterPro" id="IPR036236">
    <property type="entry name" value="Znf_C2H2_sf"/>
</dbReference>
<keyword evidence="9" id="KW-0804">Transcription</keyword>
<keyword evidence="5 12" id="KW-0863">Zinc-finger</keyword>
<dbReference type="RefSeq" id="XP_028516179.1">
    <property type="nucleotide sequence ID" value="XM_028660378.1"/>
</dbReference>
<dbReference type="GO" id="GO:0001228">
    <property type="term" value="F:DNA-binding transcription activator activity, RNA polymerase II-specific"/>
    <property type="evidence" value="ECO:0007669"/>
    <property type="project" value="TreeGrafter"/>
</dbReference>
<dbReference type="Pfam" id="PF00096">
    <property type="entry name" value="zf-C2H2"/>
    <property type="match status" value="8"/>
</dbReference>
<dbReference type="PROSITE" id="PS50157">
    <property type="entry name" value="ZINC_FINGER_C2H2_2"/>
    <property type="match status" value="9"/>
</dbReference>
<feature type="domain" description="C2H2-type" evidence="14">
    <location>
        <begin position="310"/>
        <end position="339"/>
    </location>
</feature>
<feature type="domain" description="C2H2-type" evidence="14">
    <location>
        <begin position="215"/>
        <end position="243"/>
    </location>
</feature>
<evidence type="ECO:0000256" key="10">
    <source>
        <dbReference type="ARBA" id="ARBA00023242"/>
    </source>
</evidence>
<name>A0A913YM21_EXADI</name>
<accession>A0A913YM21</accession>
<dbReference type="InterPro" id="IPR013087">
    <property type="entry name" value="Znf_C2H2_type"/>
</dbReference>
<evidence type="ECO:0000256" key="9">
    <source>
        <dbReference type="ARBA" id="ARBA00023163"/>
    </source>
</evidence>
<reference evidence="15" key="1">
    <citation type="submission" date="2022-11" db="UniProtKB">
        <authorList>
            <consortium name="EnsemblMetazoa"/>
        </authorList>
    </citation>
    <scope>IDENTIFICATION</scope>
</reference>
<dbReference type="GO" id="GO:0000978">
    <property type="term" value="F:RNA polymerase II cis-regulatory region sequence-specific DNA binding"/>
    <property type="evidence" value="ECO:0007669"/>
    <property type="project" value="TreeGrafter"/>
</dbReference>
<dbReference type="PROSITE" id="PS00028">
    <property type="entry name" value="ZINC_FINGER_C2H2_1"/>
    <property type="match status" value="8"/>
</dbReference>
<dbReference type="FunFam" id="3.30.160.60:FF:000096">
    <property type="entry name" value="Zinc finger and BTB domain-containing protein 18 isoform 1"/>
    <property type="match status" value="1"/>
</dbReference>
<dbReference type="GeneID" id="110243572"/>
<evidence type="ECO:0000256" key="8">
    <source>
        <dbReference type="ARBA" id="ARBA00023125"/>
    </source>
</evidence>
<feature type="compositionally biased region" description="Polar residues" evidence="13">
    <location>
        <begin position="261"/>
        <end position="270"/>
    </location>
</feature>
<dbReference type="FunFam" id="3.30.160.60:FF:000145">
    <property type="entry name" value="Zinc finger protein 574"/>
    <property type="match status" value="1"/>
</dbReference>
<evidence type="ECO:0000256" key="3">
    <source>
        <dbReference type="ARBA" id="ARBA00022723"/>
    </source>
</evidence>
<feature type="compositionally biased region" description="Polar residues" evidence="13">
    <location>
        <begin position="25"/>
        <end position="43"/>
    </location>
</feature>
<dbReference type="GO" id="GO:0005634">
    <property type="term" value="C:nucleus"/>
    <property type="evidence" value="ECO:0007669"/>
    <property type="project" value="UniProtKB-SubCell"/>
</dbReference>
<dbReference type="SMART" id="SM00355">
    <property type="entry name" value="ZnF_C2H2"/>
    <property type="match status" value="9"/>
</dbReference>
<dbReference type="OrthoDB" id="6219989at2759"/>
<dbReference type="PANTHER" id="PTHR24376:SF250">
    <property type="entry name" value="ZINC FINGER PROTEIN 770"/>
    <property type="match status" value="1"/>
</dbReference>
<keyword evidence="8" id="KW-0238">DNA-binding</keyword>
<evidence type="ECO:0000256" key="7">
    <source>
        <dbReference type="ARBA" id="ARBA00023015"/>
    </source>
</evidence>
<keyword evidence="6" id="KW-0862">Zinc</keyword>
<protein>
    <recommendedName>
        <fullName evidence="11">Zinc finger protein 865</fullName>
    </recommendedName>
</protein>
<keyword evidence="4" id="KW-0677">Repeat</keyword>
<dbReference type="FunFam" id="3.30.160.60:FF:001480">
    <property type="entry name" value="Si:cabz01071911.3"/>
    <property type="match status" value="1"/>
</dbReference>
<feature type="domain" description="C2H2-type" evidence="14">
    <location>
        <begin position="159"/>
        <end position="186"/>
    </location>
</feature>
<dbReference type="FunFam" id="3.30.160.60:FF:001498">
    <property type="entry name" value="Zinc finger protein 404"/>
    <property type="match status" value="1"/>
</dbReference>
<dbReference type="KEGG" id="epa:110243572"/>
<evidence type="ECO:0000256" key="13">
    <source>
        <dbReference type="SAM" id="MobiDB-lite"/>
    </source>
</evidence>
<dbReference type="FunFam" id="3.30.160.60:FF:000624">
    <property type="entry name" value="zinc finger protein 697"/>
    <property type="match status" value="1"/>
</dbReference>
<dbReference type="EnsemblMetazoa" id="XM_028660378.1">
    <property type="protein sequence ID" value="XP_028516179.1"/>
    <property type="gene ID" value="LOC110243572"/>
</dbReference>
<evidence type="ECO:0000256" key="2">
    <source>
        <dbReference type="ARBA" id="ARBA00006991"/>
    </source>
</evidence>
<dbReference type="OMA" id="SKSSHAC"/>
<feature type="compositionally biased region" description="Acidic residues" evidence="13">
    <location>
        <begin position="46"/>
        <end position="55"/>
    </location>
</feature>
<feature type="domain" description="C2H2-type" evidence="14">
    <location>
        <begin position="78"/>
        <end position="106"/>
    </location>
</feature>
<dbReference type="FunFam" id="3.30.160.60:FF:000065">
    <property type="entry name" value="B-cell CLL/lymphoma 6, member B"/>
    <property type="match status" value="1"/>
</dbReference>
<organism evidence="15 16">
    <name type="scientific">Exaiptasia diaphana</name>
    <name type="common">Tropical sea anemone</name>
    <name type="synonym">Aiptasia pulchella</name>
    <dbReference type="NCBI Taxonomy" id="2652724"/>
    <lineage>
        <taxon>Eukaryota</taxon>
        <taxon>Metazoa</taxon>
        <taxon>Cnidaria</taxon>
        <taxon>Anthozoa</taxon>
        <taxon>Hexacorallia</taxon>
        <taxon>Actiniaria</taxon>
        <taxon>Aiptasiidae</taxon>
        <taxon>Exaiptasia</taxon>
    </lineage>
</organism>
<evidence type="ECO:0000313" key="16">
    <source>
        <dbReference type="Proteomes" id="UP000887567"/>
    </source>
</evidence>
<feature type="region of interest" description="Disordered" evidence="13">
    <location>
        <begin position="16"/>
        <end position="71"/>
    </location>
</feature>
<dbReference type="SUPFAM" id="SSF57667">
    <property type="entry name" value="beta-beta-alpha zinc fingers"/>
    <property type="match status" value="5"/>
</dbReference>
<dbReference type="PANTHER" id="PTHR24376">
    <property type="entry name" value="ZINC FINGER PROTEIN"/>
    <property type="match status" value="1"/>
</dbReference>
<dbReference type="Proteomes" id="UP000887567">
    <property type="component" value="Unplaced"/>
</dbReference>
<dbReference type="FunFam" id="3.30.160.60:FF:000446">
    <property type="entry name" value="Zinc finger protein"/>
    <property type="match status" value="1"/>
</dbReference>
<sequence>MVLDVDLLEDIDYIELSDDSDDDIQQPSNIEVNEDTFQANHGSYSEGDEDDQDISENEKDCFSPENQHQPSQDDTELFICFKCNLGFKCERHLENYEKIIHNGTKPFKCDSCDKVFAHKNSLKIHKEAHKNKVSSNLERSGVLHHAKKQQSIQTTEKSFKCTICHKTYKQKGYLKLHIQIHRGEKEFTCSICRKTFSSKRSLNVHHRMHSGEKPFKCNICNKAFRQQHHLKSHANALHSRDTGGKRFNLKTHQQTHHENHSASTSKQQLQIHRESHSEVNSFKCTICNKAFTRKTSLLTHKIIHSNKRPFKCTICDKAYKRKDHLKNHNERTGHCAEKPFKRNQNLQTHDRIPDKQKPFECTVCKKAVTSKKNLEIHYRTHSGEKPFKCTICSKDFAAKSNLERHYRIHTRDKPNTNALSQ</sequence>
<comment type="similarity">
    <text evidence="2">Belongs to the krueppel C2H2-type zinc-finger protein family.</text>
</comment>
<evidence type="ECO:0000256" key="6">
    <source>
        <dbReference type="ARBA" id="ARBA00022833"/>
    </source>
</evidence>
<feature type="domain" description="C2H2-type" evidence="14">
    <location>
        <begin position="107"/>
        <end position="134"/>
    </location>
</feature>
<dbReference type="GO" id="GO:0008270">
    <property type="term" value="F:zinc ion binding"/>
    <property type="evidence" value="ECO:0007669"/>
    <property type="project" value="UniProtKB-KW"/>
</dbReference>
<keyword evidence="16" id="KW-1185">Reference proteome</keyword>
<feature type="domain" description="C2H2-type" evidence="14">
    <location>
        <begin position="387"/>
        <end position="414"/>
    </location>
</feature>
<feature type="region of interest" description="Disordered" evidence="13">
    <location>
        <begin position="252"/>
        <end position="272"/>
    </location>
</feature>
<dbReference type="FunFam" id="3.30.160.60:FF:000100">
    <property type="entry name" value="Zinc finger 45-like"/>
    <property type="match status" value="1"/>
</dbReference>
<evidence type="ECO:0000256" key="4">
    <source>
        <dbReference type="ARBA" id="ARBA00022737"/>
    </source>
</evidence>
<feature type="domain" description="C2H2-type" evidence="14">
    <location>
        <begin position="359"/>
        <end position="386"/>
    </location>
</feature>
<keyword evidence="7" id="KW-0805">Transcription regulation</keyword>
<feature type="domain" description="C2H2-type" evidence="14">
    <location>
        <begin position="187"/>
        <end position="214"/>
    </location>
</feature>
<evidence type="ECO:0000256" key="11">
    <source>
        <dbReference type="ARBA" id="ARBA00068876"/>
    </source>
</evidence>
<proteinExistence type="inferred from homology"/>
<dbReference type="AlphaFoldDB" id="A0A913YM21"/>
<evidence type="ECO:0000259" key="14">
    <source>
        <dbReference type="PROSITE" id="PS50157"/>
    </source>
</evidence>
<evidence type="ECO:0000313" key="15">
    <source>
        <dbReference type="EnsemblMetazoa" id="XP_028516179.1"/>
    </source>
</evidence>